<feature type="transmembrane region" description="Helical" evidence="6">
    <location>
        <begin position="12"/>
        <end position="31"/>
    </location>
</feature>
<dbReference type="AlphaFoldDB" id="A0A134CEI7"/>
<evidence type="ECO:0000313" key="8">
    <source>
        <dbReference type="EMBL" id="KXB90633.1"/>
    </source>
</evidence>
<comment type="caution">
    <text evidence="8">The sequence shown here is derived from an EMBL/GenBank/DDBJ whole genome shotgun (WGS) entry which is preliminary data.</text>
</comment>
<feature type="transmembrane region" description="Helical" evidence="6">
    <location>
        <begin position="205"/>
        <end position="222"/>
    </location>
</feature>
<keyword evidence="5 6" id="KW-0472">Membrane</keyword>
<dbReference type="PANTHER" id="PTHR12677">
    <property type="entry name" value="GOLGI APPARATUS MEMBRANE PROTEIN TVP38-RELATED"/>
    <property type="match status" value="1"/>
</dbReference>
<evidence type="ECO:0000256" key="1">
    <source>
        <dbReference type="ARBA" id="ARBA00004651"/>
    </source>
</evidence>
<dbReference type="PATRIC" id="fig|1588748.3.peg.1015"/>
<evidence type="ECO:0000256" key="2">
    <source>
        <dbReference type="ARBA" id="ARBA00022475"/>
    </source>
</evidence>
<feature type="transmembrane region" description="Helical" evidence="6">
    <location>
        <begin position="57"/>
        <end position="78"/>
    </location>
</feature>
<dbReference type="InterPro" id="IPR015414">
    <property type="entry name" value="TMEM64"/>
</dbReference>
<comment type="similarity">
    <text evidence="6">Belongs to the TVP38/TMEM64 family.</text>
</comment>
<dbReference type="EMBL" id="LSDT01000044">
    <property type="protein sequence ID" value="KXB90633.1"/>
    <property type="molecule type" value="Genomic_DNA"/>
</dbReference>
<accession>A0A134CEI7</accession>
<sequence>MMNTSFFRESHLKLSLFALLGVLLIGIHWYFPDFYETIWHLAITGNIEGTVEYIHSFGVWAVVISSFITIFVTMVGVLPSIFISAANGVIFGLVGGTLISWLSETIGVTISFILMRTLFHSTVKQWITHKHLLFKLDKYSTFSNMLLARAIPYAPNGVVTALGAVSSLRYKEYIAACLIGKLPSVAFEVLVGHDFILFRNHGSRLVVTLLGISICYAIIIYFRRRK</sequence>
<keyword evidence="3 6" id="KW-0812">Transmembrane</keyword>
<dbReference type="InterPro" id="IPR032816">
    <property type="entry name" value="VTT_dom"/>
</dbReference>
<evidence type="ECO:0000256" key="5">
    <source>
        <dbReference type="ARBA" id="ARBA00023136"/>
    </source>
</evidence>
<dbReference type="Pfam" id="PF09335">
    <property type="entry name" value="VTT_dom"/>
    <property type="match status" value="1"/>
</dbReference>
<keyword evidence="9" id="KW-1185">Reference proteome</keyword>
<keyword evidence="4 6" id="KW-1133">Transmembrane helix</keyword>
<proteinExistence type="inferred from homology"/>
<dbReference type="STRING" id="1588748.HMPREF3182_01056"/>
<name>A0A134CEI7_9FIRM</name>
<protein>
    <recommendedName>
        <fullName evidence="6">TVP38/TMEM64 family membrane protein</fullName>
    </recommendedName>
</protein>
<evidence type="ECO:0000256" key="6">
    <source>
        <dbReference type="RuleBase" id="RU366058"/>
    </source>
</evidence>
<comment type="subcellular location">
    <subcellularLocation>
        <location evidence="1 6">Cell membrane</location>
        <topology evidence="1 6">Multi-pass membrane protein</topology>
    </subcellularLocation>
</comment>
<keyword evidence="2 6" id="KW-1003">Cell membrane</keyword>
<organism evidence="8 9">
    <name type="scientific">Megasphaera hutchinsoni</name>
    <dbReference type="NCBI Taxonomy" id="1588748"/>
    <lineage>
        <taxon>Bacteria</taxon>
        <taxon>Bacillati</taxon>
        <taxon>Bacillota</taxon>
        <taxon>Negativicutes</taxon>
        <taxon>Veillonellales</taxon>
        <taxon>Veillonellaceae</taxon>
        <taxon>Megasphaera</taxon>
    </lineage>
</organism>
<dbReference type="PANTHER" id="PTHR12677:SF59">
    <property type="entry name" value="GOLGI APPARATUS MEMBRANE PROTEIN TVP38-RELATED"/>
    <property type="match status" value="1"/>
</dbReference>
<gene>
    <name evidence="8" type="ORF">HMPREF3182_01056</name>
</gene>
<reference evidence="9" key="1">
    <citation type="submission" date="2016-01" db="EMBL/GenBank/DDBJ databases">
        <authorList>
            <person name="Mitreva M."/>
            <person name="Pepin K.H."/>
            <person name="Mihindukulasuriya K.A."/>
            <person name="Fulton R."/>
            <person name="Fronick C."/>
            <person name="O'Laughlin M."/>
            <person name="Miner T."/>
            <person name="Herter B."/>
            <person name="Rosa B.A."/>
            <person name="Cordes M."/>
            <person name="Tomlinson C."/>
            <person name="Wollam A."/>
            <person name="Palsikar V.B."/>
            <person name="Mardis E.R."/>
            <person name="Wilson R.K."/>
        </authorList>
    </citation>
    <scope>NUCLEOTIDE SEQUENCE [LARGE SCALE GENOMIC DNA]</scope>
    <source>
        <strain evidence="9">KA00182</strain>
    </source>
</reference>
<dbReference type="Proteomes" id="UP000070160">
    <property type="component" value="Unassembled WGS sequence"/>
</dbReference>
<evidence type="ECO:0000259" key="7">
    <source>
        <dbReference type="Pfam" id="PF09335"/>
    </source>
</evidence>
<evidence type="ECO:0000256" key="3">
    <source>
        <dbReference type="ARBA" id="ARBA00022692"/>
    </source>
</evidence>
<evidence type="ECO:0000256" key="4">
    <source>
        <dbReference type="ARBA" id="ARBA00022989"/>
    </source>
</evidence>
<dbReference type="GO" id="GO:0005886">
    <property type="term" value="C:plasma membrane"/>
    <property type="evidence" value="ECO:0007669"/>
    <property type="project" value="UniProtKB-SubCell"/>
</dbReference>
<evidence type="ECO:0000313" key="9">
    <source>
        <dbReference type="Proteomes" id="UP000070160"/>
    </source>
</evidence>
<feature type="transmembrane region" description="Helical" evidence="6">
    <location>
        <begin position="90"/>
        <end position="114"/>
    </location>
</feature>
<feature type="domain" description="VTT" evidence="7">
    <location>
        <begin position="78"/>
        <end position="193"/>
    </location>
</feature>
<comment type="caution">
    <text evidence="6">Lacks conserved residue(s) required for the propagation of feature annotation.</text>
</comment>